<dbReference type="EMBL" id="QXGE01002424">
    <property type="protein sequence ID" value="KAE9282026.1"/>
    <property type="molecule type" value="Genomic_DNA"/>
</dbReference>
<dbReference type="OrthoDB" id="2100592at2759"/>
<accession>A0A6A3W5Y3</accession>
<evidence type="ECO:0000313" key="14">
    <source>
        <dbReference type="Proteomes" id="UP000440367"/>
    </source>
</evidence>
<dbReference type="Proteomes" id="UP000437068">
    <property type="component" value="Unassembled WGS sequence"/>
</dbReference>
<evidence type="ECO:0000313" key="13">
    <source>
        <dbReference type="Proteomes" id="UP000437068"/>
    </source>
</evidence>
<dbReference type="EMBL" id="QXFY01002405">
    <property type="protein sequence ID" value="KAE9297997.1"/>
    <property type="molecule type" value="Genomic_DNA"/>
</dbReference>
<dbReference type="Proteomes" id="UP000460718">
    <property type="component" value="Unassembled WGS sequence"/>
</dbReference>
<evidence type="ECO:0000313" key="10">
    <source>
        <dbReference type="EMBL" id="KAE9297997.1"/>
    </source>
</evidence>
<comment type="caution">
    <text evidence="6">The sequence shown here is derived from an EMBL/GenBank/DDBJ whole genome shotgun (WGS) entry which is preliminary data.</text>
</comment>
<dbReference type="Proteomes" id="UP000441208">
    <property type="component" value="Unassembled WGS sequence"/>
</dbReference>
<evidence type="ECO:0000313" key="8">
    <source>
        <dbReference type="EMBL" id="KAE9188733.1"/>
    </source>
</evidence>
<organism evidence="6 12">
    <name type="scientific">Phytophthora fragariae</name>
    <dbReference type="NCBI Taxonomy" id="53985"/>
    <lineage>
        <taxon>Eukaryota</taxon>
        <taxon>Sar</taxon>
        <taxon>Stramenopiles</taxon>
        <taxon>Oomycota</taxon>
        <taxon>Peronosporomycetes</taxon>
        <taxon>Peronosporales</taxon>
        <taxon>Peronosporaceae</taxon>
        <taxon>Phytophthora</taxon>
    </lineage>
</organism>
<evidence type="ECO:0000313" key="2">
    <source>
        <dbReference type="EMBL" id="KAE8979002.1"/>
    </source>
</evidence>
<dbReference type="EMBL" id="QXGC01002435">
    <property type="protein sequence ID" value="KAE9186170.1"/>
    <property type="molecule type" value="Genomic_DNA"/>
</dbReference>
<name>A0A6A3W5Y3_9STRA</name>
<evidence type="ECO:0000313" key="19">
    <source>
        <dbReference type="Proteomes" id="UP000486351"/>
    </source>
</evidence>
<dbReference type="Pfam" id="PF13692">
    <property type="entry name" value="Glyco_trans_1_4"/>
    <property type="match status" value="1"/>
</dbReference>
<evidence type="ECO:0000313" key="1">
    <source>
        <dbReference type="EMBL" id="KAE8924661.1"/>
    </source>
</evidence>
<dbReference type="Proteomes" id="UP000433483">
    <property type="component" value="Unassembled WGS sequence"/>
</dbReference>
<dbReference type="Proteomes" id="UP000488956">
    <property type="component" value="Unassembled WGS sequence"/>
</dbReference>
<evidence type="ECO:0000313" key="5">
    <source>
        <dbReference type="EMBL" id="KAE9097451.1"/>
    </source>
</evidence>
<dbReference type="Proteomes" id="UP000440732">
    <property type="component" value="Unassembled WGS sequence"/>
</dbReference>
<evidence type="ECO:0000313" key="17">
    <source>
        <dbReference type="Proteomes" id="UP000460718"/>
    </source>
</evidence>
<evidence type="ECO:0000313" key="6">
    <source>
        <dbReference type="EMBL" id="KAE9177845.1"/>
    </source>
</evidence>
<dbReference type="EMBL" id="QXFZ01002424">
    <property type="protein sequence ID" value="KAE9077260.1"/>
    <property type="molecule type" value="Genomic_DNA"/>
</dbReference>
<dbReference type="Proteomes" id="UP000486351">
    <property type="component" value="Unassembled WGS sequence"/>
</dbReference>
<dbReference type="Proteomes" id="UP000429523">
    <property type="component" value="Unassembled WGS sequence"/>
</dbReference>
<dbReference type="EMBL" id="QXFW01002393">
    <property type="protein sequence ID" value="KAE8979002.1"/>
    <property type="molecule type" value="Genomic_DNA"/>
</dbReference>
<reference evidence="11 12" key="1">
    <citation type="submission" date="2018-08" db="EMBL/GenBank/DDBJ databases">
        <title>Genomic investigation of the strawberry pathogen Phytophthora fragariae indicates pathogenicity is determined by transcriptional variation in three key races.</title>
        <authorList>
            <person name="Adams T.M."/>
            <person name="Armitage A.D."/>
            <person name="Sobczyk M.K."/>
            <person name="Bates H.J."/>
            <person name="Dunwell J.M."/>
            <person name="Nellist C.F."/>
            <person name="Harrison R.J."/>
        </authorList>
    </citation>
    <scope>NUCLEOTIDE SEQUENCE [LARGE SCALE GENOMIC DNA]</scope>
    <source>
        <strain evidence="9 13">A4</strain>
        <strain evidence="8 14">BC-1</strain>
        <strain evidence="7 18">BC-23</strain>
        <strain evidence="6 12">NOV-27</strain>
        <strain evidence="5 15">NOV-5</strain>
        <strain evidence="4 16">NOV-71</strain>
        <strain evidence="10 19">NOV-77</strain>
        <strain evidence="1 11">NOV-9</strain>
        <strain evidence="3 20">ONT-3</strain>
        <strain evidence="2 17">SCRP245</strain>
    </source>
</reference>
<evidence type="ECO:0000313" key="9">
    <source>
        <dbReference type="EMBL" id="KAE9282026.1"/>
    </source>
</evidence>
<evidence type="ECO:0000313" key="11">
    <source>
        <dbReference type="Proteomes" id="UP000429523"/>
    </source>
</evidence>
<dbReference type="Gene3D" id="3.40.50.2000">
    <property type="entry name" value="Glycogen Phosphorylase B"/>
    <property type="match status" value="1"/>
</dbReference>
<evidence type="ECO:0000313" key="20">
    <source>
        <dbReference type="Proteomes" id="UP000488956"/>
    </source>
</evidence>
<evidence type="ECO:0000313" key="4">
    <source>
        <dbReference type="EMBL" id="KAE9077260.1"/>
    </source>
</evidence>
<dbReference type="EMBL" id="QXGF01002444">
    <property type="protein sequence ID" value="KAE8924661.1"/>
    <property type="molecule type" value="Genomic_DNA"/>
</dbReference>
<sequence length="496" mass="55148">MDKSSAVQTSRGRRSWLCLLLVPVLAVGALTLVVETSTLGVSSGLHQLTWLSRFNNVLPPGEAVPDEDLLHLNLLHEVCTADTNASLPWQFGSPGHQLVGGTANNSNVLVHQTDKDLLQKLRQCPDVDVFLPHNVRTNGYCEDAVAYVKYLKSRLLPEWVLDVKLFDPALGREVDYFDLCPKTPMLFLDHNWAGATKSPRWPRDKPVYMMPNIEIVEVTPVHFWGVDAVLCKTNECHDRVTRWYEQEGNPRNAKVFYTRHTSSDLALFARKRLGEYGVAPKDFSDVKFVHTAGTSSSKGTREVVECWTYTSGLPPLDVYIDRKPFYRLFPASYKIKVARSLSPINIHLGTMKRLNLSKLTAEAAFVLNPSYSEGYGHIINQARASGAVVVTTDAPPMNELILANETGVLVSAGRQKHPMVLLGGKYKGAHGLTGVDGMVASFESSDVCSAVKQLVQSTTPAERAEMGFNARRQYHADTKYFASAMEELRKFAKLKK</sequence>
<evidence type="ECO:0000313" key="7">
    <source>
        <dbReference type="EMBL" id="KAE9186170.1"/>
    </source>
</evidence>
<gene>
    <name evidence="9" type="ORF">PF001_g23509</name>
    <name evidence="8" type="ORF">PF002_g25236</name>
    <name evidence="7" type="ORF">PF004_g23161</name>
    <name evidence="6" type="ORF">PF005_g24330</name>
    <name evidence="5" type="ORF">PF006_g23570</name>
    <name evidence="4" type="ORF">PF007_g24310</name>
    <name evidence="10" type="ORF">PF008_g23606</name>
    <name evidence="1" type="ORF">PF009_g25109</name>
    <name evidence="3" type="ORF">PF010_g23773</name>
    <name evidence="2" type="ORF">PF011_g23018</name>
</gene>
<evidence type="ECO:0000313" key="12">
    <source>
        <dbReference type="Proteomes" id="UP000433483"/>
    </source>
</evidence>
<keyword evidence="12" id="KW-1185">Reference proteome</keyword>
<dbReference type="EMBL" id="QXFX01002464">
    <property type="protein sequence ID" value="KAE9076769.1"/>
    <property type="molecule type" value="Genomic_DNA"/>
</dbReference>
<evidence type="ECO:0000313" key="15">
    <source>
        <dbReference type="Proteomes" id="UP000440732"/>
    </source>
</evidence>
<dbReference type="AlphaFoldDB" id="A0A6A3W5Y3"/>
<dbReference type="Proteomes" id="UP000440367">
    <property type="component" value="Unassembled WGS sequence"/>
</dbReference>
<proteinExistence type="predicted"/>
<evidence type="ECO:0000313" key="16">
    <source>
        <dbReference type="Proteomes" id="UP000441208"/>
    </source>
</evidence>
<dbReference type="EMBL" id="QXGD01002433">
    <property type="protein sequence ID" value="KAE9188733.1"/>
    <property type="molecule type" value="Genomic_DNA"/>
</dbReference>
<evidence type="ECO:0000313" key="3">
    <source>
        <dbReference type="EMBL" id="KAE9076769.1"/>
    </source>
</evidence>
<dbReference type="SUPFAM" id="SSF53756">
    <property type="entry name" value="UDP-Glycosyltransferase/glycogen phosphorylase"/>
    <property type="match status" value="1"/>
</dbReference>
<dbReference type="EMBL" id="QXGB01002452">
    <property type="protein sequence ID" value="KAE9177845.1"/>
    <property type="molecule type" value="Genomic_DNA"/>
</dbReference>
<evidence type="ECO:0000313" key="18">
    <source>
        <dbReference type="Proteomes" id="UP000476176"/>
    </source>
</evidence>
<dbReference type="Proteomes" id="UP000476176">
    <property type="component" value="Unassembled WGS sequence"/>
</dbReference>
<protein>
    <submittedName>
        <fullName evidence="6">Uncharacterized protein</fullName>
    </submittedName>
</protein>
<dbReference type="EMBL" id="QXGA01002456">
    <property type="protein sequence ID" value="KAE9097451.1"/>
    <property type="molecule type" value="Genomic_DNA"/>
</dbReference>